<feature type="region of interest" description="Disordered" evidence="2">
    <location>
        <begin position="1"/>
        <end position="51"/>
    </location>
</feature>
<evidence type="ECO:0000313" key="3">
    <source>
        <dbReference type="EMBL" id="QTJ63581.1"/>
    </source>
</evidence>
<name>A0A8A6RJS3_9TOMB</name>
<evidence type="ECO:0000256" key="2">
    <source>
        <dbReference type="SAM" id="MobiDB-lite"/>
    </source>
</evidence>
<proteinExistence type="predicted"/>
<reference evidence="3" key="1">
    <citation type="submission" date="2020-11" db="EMBL/GenBank/DDBJ databases">
        <authorList>
            <person name="Paraskevopoulou S."/>
            <person name="Kaefer S."/>
            <person name="Zirkel F."/>
            <person name="Donath A."/>
            <person name="Petersen M."/>
            <person name="Liu S."/>
            <person name="Zhou X."/>
            <person name="Drosten C."/>
            <person name="Misof B."/>
            <person name="Junglen S."/>
        </authorList>
    </citation>
    <scope>NUCLEOTIDE SEQUENCE</scope>
    <source>
        <strain evidence="3">OKIAV376</strain>
    </source>
</reference>
<feature type="compositionally biased region" description="Low complexity" evidence="2">
    <location>
        <begin position="7"/>
        <end position="40"/>
    </location>
</feature>
<dbReference type="EMBL" id="MW208770">
    <property type="protein sequence ID" value="QTJ63581.1"/>
    <property type="molecule type" value="Genomic_RNA"/>
</dbReference>
<accession>A0A8A6RJS3</accession>
<organism evidence="3">
    <name type="scientific">Dipteran tombus-related virus</name>
    <dbReference type="NCBI Taxonomy" id="2822553"/>
    <lineage>
        <taxon>Viruses</taxon>
        <taxon>Riboviria</taxon>
        <taxon>Orthornavirae</taxon>
        <taxon>Kitrinoviricota</taxon>
        <taxon>Tolucaviricetes</taxon>
        <taxon>Tolivirales</taxon>
        <taxon>Tombusviridae</taxon>
    </lineage>
</organism>
<sequence length="484" mass="53890">MEPNDQNANNQRAEQPNNAPNANNNVRAEQPNNAPNQNRRPSPEVEDAADDASDVFEEAISEAGFGGELRALSNEVRLLKLKRERRELLAQNANLEMEELRSQFIKLVAAKCAYKKIDRNLMPYIAAQMHMLGAEKQLTDLQIAEMLEDEQFMKAVVSRITKYYSINNYDDAQCALAHNRLMDATVIYRPWWWLWGSKELTYERTPGFVTAPSLRAPSISRNTPPAFLQTIGWVSLGLGAAYGIYHLCSRLMTTSITHLAPSQPLPLTPIGTAPPSSPNMTPLVLKAFTNISASSWSTLFHTPDANIVIPSLTQVRGNTTMIMPQLLRTDPPGLGIISPLLPRLKKLEPTSIRPPDSFRHVMSRLTSITESILSALKQWLQNKANTVIDSARATMIRSPETLPSVPEDLSTQLRLTILYLMHTSLSKCWNLLTSSTKLVTRELVNCIACLKEQLITTLERLMASDGGSGGPECPEMWIHLSAIP</sequence>
<feature type="coiled-coil region" evidence="1">
    <location>
        <begin position="78"/>
        <end position="110"/>
    </location>
</feature>
<protein>
    <submittedName>
        <fullName evidence="3">Uncharacterized protein</fullName>
    </submittedName>
</protein>
<reference evidence="3" key="2">
    <citation type="journal article" date="2021" name="Virus Evol.">
        <title>Viromics of extant insect orders unveil the evolution of the flavi-like superfamily.</title>
        <authorList>
            <person name="Sofia P."/>
            <person name="Simon K."/>
            <person name="Florian Z."/>
            <person name="Alexander D."/>
            <person name="Malte P."/>
            <person name="Shanlin L."/>
            <person name="Xin Z."/>
            <person name="Christian D."/>
            <person name="Bernhard M."/>
            <person name="Sandra J."/>
        </authorList>
    </citation>
    <scope>NUCLEOTIDE SEQUENCE</scope>
    <source>
        <strain evidence="3">OKIAV376</strain>
    </source>
</reference>
<evidence type="ECO:0000256" key="1">
    <source>
        <dbReference type="SAM" id="Coils"/>
    </source>
</evidence>
<keyword evidence="1" id="KW-0175">Coiled coil</keyword>